<evidence type="ECO:0000256" key="1">
    <source>
        <dbReference type="PROSITE-ProRule" id="PRU00723"/>
    </source>
</evidence>
<dbReference type="InterPro" id="IPR000571">
    <property type="entry name" value="Znf_CCCH"/>
</dbReference>
<evidence type="ECO:0000313" key="6">
    <source>
        <dbReference type="Proteomes" id="UP001203297"/>
    </source>
</evidence>
<evidence type="ECO:0000259" key="4">
    <source>
        <dbReference type="PROSITE" id="PS50103"/>
    </source>
</evidence>
<keyword evidence="1" id="KW-0862">Zinc</keyword>
<feature type="compositionally biased region" description="Basic and acidic residues" evidence="3">
    <location>
        <begin position="186"/>
        <end position="196"/>
    </location>
</feature>
<comment type="caution">
    <text evidence="5">The sequence shown here is derived from an EMBL/GenBank/DDBJ whole genome shotgun (WGS) entry which is preliminary data.</text>
</comment>
<dbReference type="EMBL" id="WTXG01000003">
    <property type="protein sequence ID" value="KAI0306564.1"/>
    <property type="molecule type" value="Genomic_DNA"/>
</dbReference>
<protein>
    <recommendedName>
        <fullName evidence="4">C3H1-type domain-containing protein</fullName>
    </recommendedName>
</protein>
<feature type="compositionally biased region" description="Low complexity" evidence="3">
    <location>
        <begin position="210"/>
        <end position="228"/>
    </location>
</feature>
<evidence type="ECO:0000313" key="5">
    <source>
        <dbReference type="EMBL" id="KAI0306564.1"/>
    </source>
</evidence>
<dbReference type="AlphaFoldDB" id="A0AAD4MB12"/>
<name>A0AAD4MB12_9AGAM</name>
<dbReference type="GO" id="GO:0008270">
    <property type="term" value="F:zinc ion binding"/>
    <property type="evidence" value="ECO:0007669"/>
    <property type="project" value="UniProtKB-KW"/>
</dbReference>
<feature type="coiled-coil region" evidence="2">
    <location>
        <begin position="434"/>
        <end position="519"/>
    </location>
</feature>
<keyword evidence="6" id="KW-1185">Reference proteome</keyword>
<feature type="compositionally biased region" description="Basic residues" evidence="3">
    <location>
        <begin position="92"/>
        <end position="105"/>
    </location>
</feature>
<feature type="zinc finger region" description="C3H1-type" evidence="1">
    <location>
        <begin position="6"/>
        <end position="44"/>
    </location>
</feature>
<evidence type="ECO:0000256" key="3">
    <source>
        <dbReference type="SAM" id="MobiDB-lite"/>
    </source>
</evidence>
<dbReference type="PROSITE" id="PS50103">
    <property type="entry name" value="ZF_C3H1"/>
    <property type="match status" value="1"/>
</dbReference>
<keyword evidence="1" id="KW-0863">Zinc-finger</keyword>
<evidence type="ECO:0000256" key="2">
    <source>
        <dbReference type="SAM" id="Coils"/>
    </source>
</evidence>
<proteinExistence type="predicted"/>
<keyword evidence="2" id="KW-0175">Coiled coil</keyword>
<reference evidence="5" key="1">
    <citation type="journal article" date="2022" name="New Phytol.">
        <title>Evolutionary transition to the ectomycorrhizal habit in the genomes of a hyperdiverse lineage of mushroom-forming fungi.</title>
        <authorList>
            <person name="Looney B."/>
            <person name="Miyauchi S."/>
            <person name="Morin E."/>
            <person name="Drula E."/>
            <person name="Courty P.E."/>
            <person name="Kohler A."/>
            <person name="Kuo A."/>
            <person name="LaButti K."/>
            <person name="Pangilinan J."/>
            <person name="Lipzen A."/>
            <person name="Riley R."/>
            <person name="Andreopoulos W."/>
            <person name="He G."/>
            <person name="Johnson J."/>
            <person name="Nolan M."/>
            <person name="Tritt A."/>
            <person name="Barry K.W."/>
            <person name="Grigoriev I.V."/>
            <person name="Nagy L.G."/>
            <person name="Hibbett D."/>
            <person name="Henrissat B."/>
            <person name="Matheny P.B."/>
            <person name="Labbe J."/>
            <person name="Martin F.M."/>
        </authorList>
    </citation>
    <scope>NUCLEOTIDE SEQUENCE</scope>
    <source>
        <strain evidence="5">BPL690</strain>
    </source>
</reference>
<keyword evidence="1" id="KW-0479">Metal-binding</keyword>
<dbReference type="Proteomes" id="UP001203297">
    <property type="component" value="Unassembled WGS sequence"/>
</dbReference>
<gene>
    <name evidence="5" type="ORF">B0F90DRAFT_1690973</name>
</gene>
<feature type="region of interest" description="Disordered" evidence="3">
    <location>
        <begin position="58"/>
        <end position="231"/>
    </location>
</feature>
<feature type="domain" description="C3H1-type" evidence="4">
    <location>
        <begin position="6"/>
        <end position="44"/>
    </location>
</feature>
<accession>A0AAD4MB12</accession>
<feature type="region of interest" description="Disordered" evidence="3">
    <location>
        <begin position="385"/>
        <end position="434"/>
    </location>
</feature>
<feature type="compositionally biased region" description="Basic and acidic residues" evidence="3">
    <location>
        <begin position="131"/>
        <end position="147"/>
    </location>
</feature>
<organism evidence="5 6">
    <name type="scientific">Multifurca ochricompacta</name>
    <dbReference type="NCBI Taxonomy" id="376703"/>
    <lineage>
        <taxon>Eukaryota</taxon>
        <taxon>Fungi</taxon>
        <taxon>Dikarya</taxon>
        <taxon>Basidiomycota</taxon>
        <taxon>Agaricomycotina</taxon>
        <taxon>Agaricomycetes</taxon>
        <taxon>Russulales</taxon>
        <taxon>Russulaceae</taxon>
        <taxon>Multifurca</taxon>
    </lineage>
</organism>
<sequence length="640" mass="71273">MPGLGPPKTRLCHFFDIQGNRVHKNGEYGCPRTAATCHFIHPSDSEWNGVVSDSVIFGDNKRSGGESSPRRSPPPYYYRHESERRRSVSIGRQRRALSPKRRRRSPSTSSQSPRRNYDDSPPRRYRHGNRSHHDPSSPSHVIRDARPLPRRSPSLDYLPTSKHHNSDRQPDQVSGGPSNLAALRKGTLDRPSEQEAKPTSLPSATAPVMTMSSGATTTTPTLPSSSDPVKVTSQPFQEVLPPPPQILATSNDGLTTEQRQAVWEKRVMLMADATQEYMDLGKLEKDMTSRRRQVQSPAFDTLPPDIKAAFQASLANAETTYERKKASLNNAISRLSETDFWPSVPSQRVGDMEAKLKEARTMLGNLADSVGQLYKRLESLYEQHSGHRSASLPGVGEDITAGHSGDGDIRSKKRRRLSVDGSNDAPPSDVREDVDAIKDTIREIEDHLQEVENDIAQHSRNIVEQLEVKMEEKIEEIARSADVSALLDVQLGPQTSQTIQMFNESFAQADKEITELAQEMAELIPRLDTIQRDNDLFRQEDTTGEKILTQLVKADQDNAEAIARLQEEARALQSALVAQTKRSLPPSLPTPLPGPFMEAIKGSIIKQVHEQILPIVAETRTEIERIAKARDMESADGNMD</sequence>